<dbReference type="EMBL" id="BBQY01000022">
    <property type="protein sequence ID" value="GBH32018.1"/>
    <property type="molecule type" value="Genomic_DNA"/>
</dbReference>
<comment type="catalytic activity">
    <reaction evidence="11">
        <text>a hydroperoxide + [thioredoxin]-dithiol = an alcohol + [thioredoxin]-disulfide + H2O</text>
        <dbReference type="Rhea" id="RHEA:62620"/>
        <dbReference type="Rhea" id="RHEA-COMP:10698"/>
        <dbReference type="Rhea" id="RHEA-COMP:10700"/>
        <dbReference type="ChEBI" id="CHEBI:15377"/>
        <dbReference type="ChEBI" id="CHEBI:29950"/>
        <dbReference type="ChEBI" id="CHEBI:30879"/>
        <dbReference type="ChEBI" id="CHEBI:35924"/>
        <dbReference type="ChEBI" id="CHEBI:50058"/>
        <dbReference type="EC" id="1.11.1.24"/>
    </reaction>
</comment>
<dbReference type="STRING" id="1192759.GCA_000277525_00259"/>
<evidence type="ECO:0000256" key="4">
    <source>
        <dbReference type="ARBA" id="ARBA00022862"/>
    </source>
</evidence>
<sequence length="194" mass="20405">MGAARARRLTVRLRSLMMKRLTLLLAAAATLLGSSGAMAALAVGAKAPDFTTRGAQAGKTFTLTLSHQLKRGPVVLYFFPKAFTPGCSAEAREFAENIDKFKAAGATVIGMSADPVDDLVAFSTKECAGKFAVASAGPGIVSGYDVALKMRPGMTDRTSYVIAPSGRIAFVHSEMNYAEHVKSTLAAVQAMKQK</sequence>
<reference evidence="14 15" key="1">
    <citation type="submission" date="2014-12" db="EMBL/GenBank/DDBJ databases">
        <title>Whole genome sequencing of Sphingobium xenophagum OW59.</title>
        <authorList>
            <person name="Ohta Y."/>
            <person name="Nishi S."/>
            <person name="Hatada Y."/>
        </authorList>
    </citation>
    <scope>NUCLEOTIDE SEQUENCE [LARGE SCALE GENOMIC DNA]</scope>
    <source>
        <strain evidence="14 15">OW59</strain>
    </source>
</reference>
<dbReference type="Proteomes" id="UP000290975">
    <property type="component" value="Unassembled WGS sequence"/>
</dbReference>
<feature type="signal peptide" evidence="12">
    <location>
        <begin position="1"/>
        <end position="39"/>
    </location>
</feature>
<keyword evidence="5" id="KW-0560">Oxidoreductase</keyword>
<dbReference type="CDD" id="cd03017">
    <property type="entry name" value="PRX_BCP"/>
    <property type="match status" value="1"/>
</dbReference>
<evidence type="ECO:0000313" key="14">
    <source>
        <dbReference type="EMBL" id="GBH32018.1"/>
    </source>
</evidence>
<keyword evidence="6" id="KW-1015">Disulfide bond</keyword>
<evidence type="ECO:0000256" key="11">
    <source>
        <dbReference type="ARBA" id="ARBA00049091"/>
    </source>
</evidence>
<dbReference type="PANTHER" id="PTHR42801:SF4">
    <property type="entry name" value="AHPC_TSA FAMILY PROTEIN"/>
    <property type="match status" value="1"/>
</dbReference>
<evidence type="ECO:0000256" key="8">
    <source>
        <dbReference type="ARBA" id="ARBA00032824"/>
    </source>
</evidence>
<evidence type="ECO:0000256" key="12">
    <source>
        <dbReference type="SAM" id="SignalP"/>
    </source>
</evidence>
<evidence type="ECO:0000256" key="9">
    <source>
        <dbReference type="ARBA" id="ARBA00038489"/>
    </source>
</evidence>
<proteinExistence type="inferred from homology"/>
<dbReference type="EC" id="1.11.1.24" evidence="2"/>
<gene>
    <name evidence="14" type="ORF">MBESOW_P3279</name>
</gene>
<accession>A0A401J604</accession>
<name>A0A401J604_SPHXE</name>
<dbReference type="Pfam" id="PF00578">
    <property type="entry name" value="AhpC-TSA"/>
    <property type="match status" value="1"/>
</dbReference>
<evidence type="ECO:0000256" key="6">
    <source>
        <dbReference type="ARBA" id="ARBA00023157"/>
    </source>
</evidence>
<comment type="function">
    <text evidence="1">Thiol-specific peroxidase that catalyzes the reduction of hydrogen peroxide and organic hydroperoxides to water and alcohols, respectively. Plays a role in cell protection against oxidative stress by detoxifying peroxides and as sensor of hydrogen peroxide-mediated signaling events.</text>
</comment>
<dbReference type="InterPro" id="IPR013766">
    <property type="entry name" value="Thioredoxin_domain"/>
</dbReference>
<evidence type="ECO:0000256" key="2">
    <source>
        <dbReference type="ARBA" id="ARBA00013017"/>
    </source>
</evidence>
<dbReference type="Gene3D" id="3.40.30.10">
    <property type="entry name" value="Glutaredoxin"/>
    <property type="match status" value="1"/>
</dbReference>
<dbReference type="GO" id="GO:0045454">
    <property type="term" value="P:cell redox homeostasis"/>
    <property type="evidence" value="ECO:0007669"/>
    <property type="project" value="TreeGrafter"/>
</dbReference>
<keyword evidence="3" id="KW-0575">Peroxidase</keyword>
<feature type="domain" description="Thioredoxin" evidence="13">
    <location>
        <begin position="41"/>
        <end position="193"/>
    </location>
</feature>
<dbReference type="GO" id="GO:0005737">
    <property type="term" value="C:cytoplasm"/>
    <property type="evidence" value="ECO:0007669"/>
    <property type="project" value="TreeGrafter"/>
</dbReference>
<dbReference type="GO" id="GO:0034599">
    <property type="term" value="P:cellular response to oxidative stress"/>
    <property type="evidence" value="ECO:0007669"/>
    <property type="project" value="TreeGrafter"/>
</dbReference>
<dbReference type="InterPro" id="IPR036249">
    <property type="entry name" value="Thioredoxin-like_sf"/>
</dbReference>
<dbReference type="SUPFAM" id="SSF52833">
    <property type="entry name" value="Thioredoxin-like"/>
    <property type="match status" value="1"/>
</dbReference>
<evidence type="ECO:0000256" key="1">
    <source>
        <dbReference type="ARBA" id="ARBA00003330"/>
    </source>
</evidence>
<dbReference type="InterPro" id="IPR000866">
    <property type="entry name" value="AhpC/TSA"/>
</dbReference>
<keyword evidence="12" id="KW-0732">Signal</keyword>
<evidence type="ECO:0000256" key="3">
    <source>
        <dbReference type="ARBA" id="ARBA00022559"/>
    </source>
</evidence>
<keyword evidence="4" id="KW-0049">Antioxidant</keyword>
<comment type="caution">
    <text evidence="14">The sequence shown here is derived from an EMBL/GenBank/DDBJ whole genome shotgun (WGS) entry which is preliminary data.</text>
</comment>
<dbReference type="PROSITE" id="PS51352">
    <property type="entry name" value="THIOREDOXIN_2"/>
    <property type="match status" value="1"/>
</dbReference>
<dbReference type="GO" id="GO:0008379">
    <property type="term" value="F:thioredoxin peroxidase activity"/>
    <property type="evidence" value="ECO:0007669"/>
    <property type="project" value="TreeGrafter"/>
</dbReference>
<dbReference type="InterPro" id="IPR050924">
    <property type="entry name" value="Peroxiredoxin_BCP/PrxQ"/>
</dbReference>
<dbReference type="AlphaFoldDB" id="A0A401J604"/>
<keyword evidence="15" id="KW-1185">Reference proteome</keyword>
<evidence type="ECO:0000259" key="13">
    <source>
        <dbReference type="PROSITE" id="PS51352"/>
    </source>
</evidence>
<evidence type="ECO:0000256" key="5">
    <source>
        <dbReference type="ARBA" id="ARBA00023002"/>
    </source>
</evidence>
<protein>
    <recommendedName>
        <fullName evidence="2">thioredoxin-dependent peroxiredoxin</fullName>
        <ecNumber evidence="2">1.11.1.24</ecNumber>
    </recommendedName>
    <alternativeName>
        <fullName evidence="8">Thioredoxin peroxidase</fullName>
    </alternativeName>
    <alternativeName>
        <fullName evidence="10">Thioredoxin-dependent peroxiredoxin Bcp</fullName>
    </alternativeName>
</protein>
<comment type="similarity">
    <text evidence="9">Belongs to the peroxiredoxin family. BCP/PrxQ subfamily.</text>
</comment>
<organism evidence="14 15">
    <name type="scientific">Sphingobium xenophagum</name>
    <dbReference type="NCBI Taxonomy" id="121428"/>
    <lineage>
        <taxon>Bacteria</taxon>
        <taxon>Pseudomonadati</taxon>
        <taxon>Pseudomonadota</taxon>
        <taxon>Alphaproteobacteria</taxon>
        <taxon>Sphingomonadales</taxon>
        <taxon>Sphingomonadaceae</taxon>
        <taxon>Sphingobium</taxon>
    </lineage>
</organism>
<evidence type="ECO:0000256" key="7">
    <source>
        <dbReference type="ARBA" id="ARBA00023284"/>
    </source>
</evidence>
<evidence type="ECO:0000256" key="10">
    <source>
        <dbReference type="ARBA" id="ARBA00042639"/>
    </source>
</evidence>
<feature type="chain" id="PRO_5019240195" description="thioredoxin-dependent peroxiredoxin" evidence="12">
    <location>
        <begin position="40"/>
        <end position="194"/>
    </location>
</feature>
<evidence type="ECO:0000313" key="15">
    <source>
        <dbReference type="Proteomes" id="UP000290975"/>
    </source>
</evidence>
<keyword evidence="7" id="KW-0676">Redox-active center</keyword>
<dbReference type="PANTHER" id="PTHR42801">
    <property type="entry name" value="THIOREDOXIN-DEPENDENT PEROXIDE REDUCTASE"/>
    <property type="match status" value="1"/>
</dbReference>